<feature type="compositionally biased region" description="Low complexity" evidence="11">
    <location>
        <begin position="1011"/>
        <end position="1026"/>
    </location>
</feature>
<feature type="compositionally biased region" description="Basic and acidic residues" evidence="11">
    <location>
        <begin position="206"/>
        <end position="216"/>
    </location>
</feature>
<dbReference type="GO" id="GO:0046872">
    <property type="term" value="F:metal ion binding"/>
    <property type="evidence" value="ECO:0007669"/>
    <property type="project" value="UniProtKB-KW"/>
</dbReference>
<keyword evidence="10" id="KW-0862">Zinc</keyword>
<dbReference type="EC" id="3.1.26.11" evidence="4"/>
<dbReference type="GeneID" id="83204272"/>
<feature type="compositionally biased region" description="Acidic residues" evidence="11">
    <location>
        <begin position="898"/>
        <end position="907"/>
    </location>
</feature>
<dbReference type="Proteomes" id="UP001150941">
    <property type="component" value="Unassembled WGS sequence"/>
</dbReference>
<feature type="compositionally biased region" description="Basic residues" evidence="11">
    <location>
        <begin position="982"/>
        <end position="995"/>
    </location>
</feature>
<name>A0A9W9NWW6_9EURO</name>
<dbReference type="AlphaFoldDB" id="A0A9W9NWW6"/>
<keyword evidence="5" id="KW-0819">tRNA processing</keyword>
<feature type="domain" description="tRNase Z endonuclease" evidence="12">
    <location>
        <begin position="6"/>
        <end position="68"/>
    </location>
</feature>
<feature type="region of interest" description="Disordered" evidence="11">
    <location>
        <begin position="1011"/>
        <end position="1043"/>
    </location>
</feature>
<feature type="region of interest" description="Disordered" evidence="11">
    <location>
        <begin position="192"/>
        <end position="224"/>
    </location>
</feature>
<comment type="caution">
    <text evidence="13">The sequence shown here is derived from an EMBL/GenBank/DDBJ whole genome shotgun (WGS) entry which is preliminary data.</text>
</comment>
<dbReference type="SUPFAM" id="SSF56281">
    <property type="entry name" value="Metallo-hydrolase/oxidoreductase"/>
    <property type="match status" value="2"/>
</dbReference>
<gene>
    <name evidence="13" type="ORF">N7468_007673</name>
</gene>
<evidence type="ECO:0000313" key="14">
    <source>
        <dbReference type="Proteomes" id="UP001150941"/>
    </source>
</evidence>
<dbReference type="InterPro" id="IPR047151">
    <property type="entry name" value="RNZ2-like"/>
</dbReference>
<dbReference type="OrthoDB" id="527344at2759"/>
<dbReference type="GO" id="GO:0005739">
    <property type="term" value="C:mitochondrion"/>
    <property type="evidence" value="ECO:0007669"/>
    <property type="project" value="TreeGrafter"/>
</dbReference>
<keyword evidence="8" id="KW-0255">Endonuclease</keyword>
<evidence type="ECO:0000313" key="13">
    <source>
        <dbReference type="EMBL" id="KAJ5226448.1"/>
    </source>
</evidence>
<evidence type="ECO:0000259" key="12">
    <source>
        <dbReference type="Pfam" id="PF13691"/>
    </source>
</evidence>
<dbReference type="PANTHER" id="PTHR12553:SF49">
    <property type="entry name" value="ZINC PHOSPHODIESTERASE ELAC PROTEIN 2"/>
    <property type="match status" value="1"/>
</dbReference>
<protein>
    <recommendedName>
        <fullName evidence="4">ribonuclease Z</fullName>
        <ecNumber evidence="4">3.1.26.11</ecNumber>
    </recommendedName>
</protein>
<comment type="cofactor">
    <cofactor evidence="2">
        <name>Zn(2+)</name>
        <dbReference type="ChEBI" id="CHEBI:29105"/>
    </cofactor>
</comment>
<evidence type="ECO:0000256" key="5">
    <source>
        <dbReference type="ARBA" id="ARBA00022694"/>
    </source>
</evidence>
<evidence type="ECO:0000256" key="8">
    <source>
        <dbReference type="ARBA" id="ARBA00022759"/>
    </source>
</evidence>
<comment type="catalytic activity">
    <reaction evidence="1">
        <text>Endonucleolytic cleavage of RNA, removing extra 3' nucleotides from tRNA precursor, generating 3' termini of tRNAs. A 3'-hydroxy group is left at the tRNA terminus and a 5'-phosphoryl group is left at the trailer molecule.</text>
        <dbReference type="EC" id="3.1.26.11"/>
    </reaction>
</comment>
<evidence type="ECO:0000256" key="6">
    <source>
        <dbReference type="ARBA" id="ARBA00022722"/>
    </source>
</evidence>
<feature type="region of interest" description="Disordered" evidence="11">
    <location>
        <begin position="973"/>
        <end position="999"/>
    </location>
</feature>
<dbReference type="GO" id="GO:1990180">
    <property type="term" value="P:mitochondrial tRNA 3'-end processing"/>
    <property type="evidence" value="ECO:0007669"/>
    <property type="project" value="TreeGrafter"/>
</dbReference>
<evidence type="ECO:0000256" key="10">
    <source>
        <dbReference type="ARBA" id="ARBA00022833"/>
    </source>
</evidence>
<keyword evidence="14" id="KW-1185">Reference proteome</keyword>
<evidence type="ECO:0000256" key="3">
    <source>
        <dbReference type="ARBA" id="ARBA00007823"/>
    </source>
</evidence>
<feature type="compositionally biased region" description="Acidic residues" evidence="11">
    <location>
        <begin position="1030"/>
        <end position="1043"/>
    </location>
</feature>
<comment type="similarity">
    <text evidence="3">Belongs to the RNase Z family.</text>
</comment>
<evidence type="ECO:0000256" key="1">
    <source>
        <dbReference type="ARBA" id="ARBA00000402"/>
    </source>
</evidence>
<feature type="region of interest" description="Disordered" evidence="11">
    <location>
        <begin position="892"/>
        <end position="935"/>
    </location>
</feature>
<dbReference type="RefSeq" id="XP_058329859.1">
    <property type="nucleotide sequence ID" value="XM_058476969.1"/>
</dbReference>
<evidence type="ECO:0000256" key="11">
    <source>
        <dbReference type="SAM" id="MobiDB-lite"/>
    </source>
</evidence>
<sequence>MKVDCQVVTTPTADTPGTVVMLNCPDKRYLFGQASEGTQRACVERGVKVMHLSDVFLTGRVGWANNGGLIGLILTVADAVAANNQALKETREKALQKIANLPAQTREKVQRSYPPIQNSTIQLHGGPNLSHSIATARRFVFRRGVPIEVKEYDSESGLQQAKAEIADPFETPSYCDANIKVWALPIKPNSSSTYNVASRASSPRKRSLDEFREAEHPTSAVSQRDADQLLRQSVVSDMFNSNWKMDALVETPLADVKMPAAMFVRNPETKDMQPYNGPKPGDGDPLPDIKVFVRRPWPGATVDSLPATSPSTESLCYIVRNHDVRGKFDHIKAKELNVPFGPACGALTAGQSVQSTDGKTITPDMVLGPTRKGNGIAIMDVPSVDYIESLINRPEWKSPAVTTGLKAFVWILGPGVGDHPKLREFVASMSHCKHTVSSTDYCPNYLALGGAAESATRLAQLKSDSYSIPVHDNSTLPQTRALSSRSQPLSMVDFPFEPLKPGYVFDLEPQYKFSTDSGMPYFDATKCKFTIPKSVAKRMSVIDKRVAKPRFQQELENVRKDLPGAEAEIIALGTGSSIPSKYRNVSATLIHAPGVGYYMLDCGENTLGQMERVFEPEKLREVLRNLRMIWISHLHADHHLGTVSLIKAWYQVNFGLDAKQEAGPKTDLSKILQEKRLAVVSDEMMIAWLEEHSQVEDYGFSKLLPLCAYPKPSGPSIATTFGYRHYQNGGPPFGPDSASKTILDFKDESSPLTPLLKASTGLSDLLTTTVKHCRGALAVSLVFPDGFKVSYSGDCRPSDKFASIGQGSTVLIHEATFLDDMVGSALAKRHSTSAEAIEVGRRMGARSILLTHFSQRYQKVAQVNHEEGSEGYDQMSSDRKVKEAVAVAEDNLSKDADIPFDDPEDGPVESQASGAALLDDTRFPSASRPSLPRSETYVPGVNMPAYAPALEKLVAVIERESIQKAEQAKAKIQREEEARKAEKAKKHTKKPKNKNKAAAAAGVVVAATVAIEEASPEQPEQPPVSAFDASESEDGWETSDYEA</sequence>
<evidence type="ECO:0000256" key="4">
    <source>
        <dbReference type="ARBA" id="ARBA00012477"/>
    </source>
</evidence>
<keyword evidence="7" id="KW-0479">Metal-binding</keyword>
<dbReference type="EMBL" id="JAPQKS010000005">
    <property type="protein sequence ID" value="KAJ5226448.1"/>
    <property type="molecule type" value="Genomic_DNA"/>
</dbReference>
<reference evidence="13" key="1">
    <citation type="submission" date="2022-11" db="EMBL/GenBank/DDBJ databases">
        <authorList>
            <person name="Petersen C."/>
        </authorList>
    </citation>
    <scope>NUCLEOTIDE SEQUENCE</scope>
    <source>
        <strain evidence="13">IBT 19713</strain>
    </source>
</reference>
<reference evidence="13" key="2">
    <citation type="journal article" date="2023" name="IMA Fungus">
        <title>Comparative genomic study of the Penicillium genus elucidates a diverse pangenome and 15 lateral gene transfer events.</title>
        <authorList>
            <person name="Petersen C."/>
            <person name="Sorensen T."/>
            <person name="Nielsen M.R."/>
            <person name="Sondergaard T.E."/>
            <person name="Sorensen J.L."/>
            <person name="Fitzpatrick D.A."/>
            <person name="Frisvad J.C."/>
            <person name="Nielsen K.L."/>
        </authorList>
    </citation>
    <scope>NUCLEOTIDE SEQUENCE</scope>
    <source>
        <strain evidence="13">IBT 19713</strain>
    </source>
</reference>
<dbReference type="CDD" id="cd07718">
    <property type="entry name" value="RNaseZ_ELAC1_ELAC2-C-term-like_MBL-fold"/>
    <property type="match status" value="1"/>
</dbReference>
<dbReference type="InterPro" id="IPR027794">
    <property type="entry name" value="tRNase_Z_dom"/>
</dbReference>
<proteinExistence type="inferred from homology"/>
<feature type="compositionally biased region" description="Polar residues" evidence="11">
    <location>
        <begin position="192"/>
        <end position="201"/>
    </location>
</feature>
<evidence type="ECO:0000256" key="2">
    <source>
        <dbReference type="ARBA" id="ARBA00001947"/>
    </source>
</evidence>
<organism evidence="13 14">
    <name type="scientific">Penicillium chermesinum</name>
    <dbReference type="NCBI Taxonomy" id="63820"/>
    <lineage>
        <taxon>Eukaryota</taxon>
        <taxon>Fungi</taxon>
        <taxon>Dikarya</taxon>
        <taxon>Ascomycota</taxon>
        <taxon>Pezizomycotina</taxon>
        <taxon>Eurotiomycetes</taxon>
        <taxon>Eurotiomycetidae</taxon>
        <taxon>Eurotiales</taxon>
        <taxon>Aspergillaceae</taxon>
        <taxon>Penicillium</taxon>
    </lineage>
</organism>
<dbReference type="Gene3D" id="3.60.15.10">
    <property type="entry name" value="Ribonuclease Z/Hydroxyacylglutathione hydrolase-like"/>
    <property type="match status" value="2"/>
</dbReference>
<feature type="region of interest" description="Disordered" evidence="11">
    <location>
        <begin position="268"/>
        <end position="287"/>
    </location>
</feature>
<keyword evidence="6" id="KW-0540">Nuclease</keyword>
<keyword evidence="9" id="KW-0378">Hydrolase</keyword>
<evidence type="ECO:0000256" key="9">
    <source>
        <dbReference type="ARBA" id="ARBA00022801"/>
    </source>
</evidence>
<evidence type="ECO:0000256" key="7">
    <source>
        <dbReference type="ARBA" id="ARBA00022723"/>
    </source>
</evidence>
<dbReference type="InterPro" id="IPR036866">
    <property type="entry name" value="RibonucZ/Hydroxyglut_hydro"/>
</dbReference>
<dbReference type="PANTHER" id="PTHR12553">
    <property type="entry name" value="ZINC PHOSPHODIESTERASE ELAC PROTEIN 2"/>
    <property type="match status" value="1"/>
</dbReference>
<accession>A0A9W9NWW6</accession>
<dbReference type="Pfam" id="PF13691">
    <property type="entry name" value="Lactamase_B_4"/>
    <property type="match status" value="1"/>
</dbReference>
<dbReference type="GO" id="GO:0042781">
    <property type="term" value="F:3'-tRNA processing endoribonuclease activity"/>
    <property type="evidence" value="ECO:0007669"/>
    <property type="project" value="UniProtKB-EC"/>
</dbReference>